<name>A0A9W7HJU7_HIBTR</name>
<dbReference type="InterPro" id="IPR029063">
    <property type="entry name" value="SAM-dependent_MTases_sf"/>
</dbReference>
<dbReference type="GO" id="GO:0003723">
    <property type="term" value="F:RNA binding"/>
    <property type="evidence" value="ECO:0007669"/>
    <property type="project" value="UniProtKB-UniRule"/>
</dbReference>
<dbReference type="InterPro" id="IPR023267">
    <property type="entry name" value="RCMT"/>
</dbReference>
<feature type="domain" description="SAM-dependent MTase RsmB/NOP-type" evidence="6">
    <location>
        <begin position="50"/>
        <end position="190"/>
    </location>
</feature>
<gene>
    <name evidence="7" type="ORF">HRI_001487000</name>
</gene>
<evidence type="ECO:0000313" key="8">
    <source>
        <dbReference type="Proteomes" id="UP001165190"/>
    </source>
</evidence>
<dbReference type="GO" id="GO:0008173">
    <property type="term" value="F:RNA methyltransferase activity"/>
    <property type="evidence" value="ECO:0007669"/>
    <property type="project" value="InterPro"/>
</dbReference>
<comment type="caution">
    <text evidence="7">The sequence shown here is derived from an EMBL/GenBank/DDBJ whole genome shotgun (WGS) entry which is preliminary data.</text>
</comment>
<dbReference type="OrthoDB" id="435282at2759"/>
<reference evidence="7" key="1">
    <citation type="submission" date="2023-05" db="EMBL/GenBank/DDBJ databases">
        <title>Genome and transcriptome analyses reveal genes involved in the formation of fine ridges on petal epidermal cells in Hibiscus trionum.</title>
        <authorList>
            <person name="Koshimizu S."/>
            <person name="Masuda S."/>
            <person name="Ishii T."/>
            <person name="Shirasu K."/>
            <person name="Hoshino A."/>
            <person name="Arita M."/>
        </authorList>
    </citation>
    <scope>NUCLEOTIDE SEQUENCE</scope>
    <source>
        <strain evidence="7">Hamamatsu line</strain>
    </source>
</reference>
<dbReference type="AlphaFoldDB" id="A0A9W7HJU7"/>
<dbReference type="Gene3D" id="3.30.70.1170">
    <property type="entry name" value="Sun protein, domain 3"/>
    <property type="match status" value="1"/>
</dbReference>
<evidence type="ECO:0000256" key="2">
    <source>
        <dbReference type="ARBA" id="ARBA00022679"/>
    </source>
</evidence>
<evidence type="ECO:0000259" key="6">
    <source>
        <dbReference type="PROSITE" id="PS51686"/>
    </source>
</evidence>
<dbReference type="PROSITE" id="PS51686">
    <property type="entry name" value="SAM_MT_RSMB_NOP"/>
    <property type="match status" value="1"/>
</dbReference>
<dbReference type="GO" id="GO:0005730">
    <property type="term" value="C:nucleolus"/>
    <property type="evidence" value="ECO:0007669"/>
    <property type="project" value="TreeGrafter"/>
</dbReference>
<evidence type="ECO:0000256" key="1">
    <source>
        <dbReference type="ARBA" id="ARBA00022603"/>
    </source>
</evidence>
<dbReference type="Proteomes" id="UP001165190">
    <property type="component" value="Unassembled WGS sequence"/>
</dbReference>
<organism evidence="7 8">
    <name type="scientific">Hibiscus trionum</name>
    <name type="common">Flower of an hour</name>
    <dbReference type="NCBI Taxonomy" id="183268"/>
    <lineage>
        <taxon>Eukaryota</taxon>
        <taxon>Viridiplantae</taxon>
        <taxon>Streptophyta</taxon>
        <taxon>Embryophyta</taxon>
        <taxon>Tracheophyta</taxon>
        <taxon>Spermatophyta</taxon>
        <taxon>Magnoliopsida</taxon>
        <taxon>eudicotyledons</taxon>
        <taxon>Gunneridae</taxon>
        <taxon>Pentapetalae</taxon>
        <taxon>rosids</taxon>
        <taxon>malvids</taxon>
        <taxon>Malvales</taxon>
        <taxon>Malvaceae</taxon>
        <taxon>Malvoideae</taxon>
        <taxon>Hibiscus</taxon>
    </lineage>
</organism>
<dbReference type="Gene3D" id="3.40.50.150">
    <property type="entry name" value="Vaccinia Virus protein VP39"/>
    <property type="match status" value="1"/>
</dbReference>
<dbReference type="PANTHER" id="PTHR22807">
    <property type="entry name" value="NOP2 YEAST -RELATED NOL1/NOP2/FMU SUN DOMAIN-CONTAINING"/>
    <property type="match status" value="1"/>
</dbReference>
<keyword evidence="4 5" id="KW-0694">RNA-binding</keyword>
<dbReference type="InterPro" id="IPR049560">
    <property type="entry name" value="MeTrfase_RsmB-F_NOP2_cat"/>
</dbReference>
<evidence type="ECO:0000256" key="3">
    <source>
        <dbReference type="ARBA" id="ARBA00022691"/>
    </source>
</evidence>
<evidence type="ECO:0000256" key="4">
    <source>
        <dbReference type="ARBA" id="ARBA00022884"/>
    </source>
</evidence>
<comment type="similarity">
    <text evidence="5">Belongs to the class I-like SAM-binding methyltransferase superfamily. RsmB/NOP family.</text>
</comment>
<protein>
    <submittedName>
        <fullName evidence="7">tRNA methyltransferase 4h</fullName>
    </submittedName>
</protein>
<dbReference type="InterPro" id="IPR049561">
    <property type="entry name" value="NSUN5_7_fdxn-like"/>
</dbReference>
<keyword evidence="3 5" id="KW-0949">S-adenosyl-L-methionine</keyword>
<evidence type="ECO:0000256" key="5">
    <source>
        <dbReference type="PROSITE-ProRule" id="PRU01023"/>
    </source>
</evidence>
<feature type="binding site" evidence="5">
    <location>
        <position position="162"/>
    </location>
    <ligand>
        <name>S-adenosyl-L-methionine</name>
        <dbReference type="ChEBI" id="CHEBI:59789"/>
    </ligand>
</feature>
<accession>A0A9W7HJU7</accession>
<dbReference type="PANTHER" id="PTHR22807:SF4">
    <property type="entry name" value="28S RRNA (CYTOSINE-C(5))-METHYLTRANSFERASE"/>
    <property type="match status" value="1"/>
</dbReference>
<keyword evidence="1 5" id="KW-0489">Methyltransferase</keyword>
<comment type="caution">
    <text evidence="5">Lacks conserved residue(s) required for the propagation of feature annotation.</text>
</comment>
<dbReference type="EMBL" id="BSYR01000015">
    <property type="protein sequence ID" value="GMI78177.1"/>
    <property type="molecule type" value="Genomic_DNA"/>
</dbReference>
<proteinExistence type="inferred from homology"/>
<dbReference type="GO" id="GO:0070475">
    <property type="term" value="P:rRNA base methylation"/>
    <property type="evidence" value="ECO:0007669"/>
    <property type="project" value="TreeGrafter"/>
</dbReference>
<dbReference type="SUPFAM" id="SSF53335">
    <property type="entry name" value="S-adenosyl-L-methionine-dependent methyltransferases"/>
    <property type="match status" value="1"/>
</dbReference>
<dbReference type="InterPro" id="IPR001678">
    <property type="entry name" value="MeTrfase_RsmB-F_NOP2_dom"/>
</dbReference>
<keyword evidence="2 5" id="KW-0808">Transferase</keyword>
<evidence type="ECO:0000313" key="7">
    <source>
        <dbReference type="EMBL" id="GMI78177.1"/>
    </source>
</evidence>
<dbReference type="Pfam" id="PF01189">
    <property type="entry name" value="Methyltr_RsmB-F"/>
    <property type="match status" value="1"/>
</dbReference>
<sequence>MCEFLVNNKEISFVGDAEKFLVQQKVSLQSSLARLLVRKKIKCIKYLVDHCQTPNVSKPHYVSVNTLKLDVYSAIVELEKQYMVQKDNMVPDLLKLPPKCDLHYHHLVMNGTIIQGKASSMVAATLDPEPVWEVLNACAVPGNKTVHLVALMRRKGKVMACELNKERIKRLADTVRLSGAPSILAKITCV</sequence>
<keyword evidence="8" id="KW-1185">Reference proteome</keyword>
<dbReference type="Pfam" id="PF21148">
    <property type="entry name" value="NSUN5_fdxn-like"/>
    <property type="match status" value="1"/>
</dbReference>